<feature type="disulfide bond" evidence="12">
    <location>
        <begin position="1322"/>
        <end position="1334"/>
    </location>
</feature>
<dbReference type="Pfam" id="PF24973">
    <property type="entry name" value="EGF_LMN_ATRN"/>
    <property type="match status" value="1"/>
</dbReference>
<dbReference type="PRINTS" id="PR00011">
    <property type="entry name" value="EGFLAMININ"/>
</dbReference>
<dbReference type="InterPro" id="IPR050440">
    <property type="entry name" value="Laminin/Netrin_ECM"/>
</dbReference>
<dbReference type="SMART" id="SM00180">
    <property type="entry name" value="EGF_Lam"/>
    <property type="match status" value="8"/>
</dbReference>
<dbReference type="FunFam" id="2.60.120.260:FF:000010">
    <property type="entry name" value="Laminin subunit beta 1"/>
    <property type="match status" value="1"/>
</dbReference>
<evidence type="ECO:0000256" key="4">
    <source>
        <dbReference type="ARBA" id="ARBA00022729"/>
    </source>
</evidence>
<name>A0A498N4F2_LABRO</name>
<evidence type="ECO:0000313" key="19">
    <source>
        <dbReference type="Proteomes" id="UP000290572"/>
    </source>
</evidence>
<evidence type="ECO:0000259" key="14">
    <source>
        <dbReference type="PROSITE" id="PS50027"/>
    </source>
</evidence>
<feature type="disulfide bond" evidence="12">
    <location>
        <begin position="756"/>
        <end position="765"/>
    </location>
</feature>
<comment type="subcellular location">
    <subcellularLocation>
        <location evidence="1">Secreted</location>
        <location evidence="1">Extracellular space</location>
        <location evidence="1">Extracellular matrix</location>
        <location evidence="1">Basement membrane</location>
    </subcellularLocation>
</comment>
<keyword evidence="6" id="KW-0084">Basement membrane</keyword>
<evidence type="ECO:0000256" key="9">
    <source>
        <dbReference type="ARBA" id="ARBA00023157"/>
    </source>
</evidence>
<dbReference type="PANTHER" id="PTHR10574">
    <property type="entry name" value="NETRIN/LAMININ-RELATED"/>
    <property type="match status" value="1"/>
</dbReference>
<dbReference type="PROSITE" id="PS01248">
    <property type="entry name" value="EGF_LAM_1"/>
    <property type="match status" value="2"/>
</dbReference>
<dbReference type="InterPro" id="IPR002049">
    <property type="entry name" value="LE_dom"/>
</dbReference>
<keyword evidence="7" id="KW-0130">Cell adhesion</keyword>
<evidence type="ECO:0000256" key="8">
    <source>
        <dbReference type="ARBA" id="ARBA00023054"/>
    </source>
</evidence>
<feature type="domain" description="Laminin EGF-like" evidence="14">
    <location>
        <begin position="1274"/>
        <end position="1321"/>
    </location>
</feature>
<keyword evidence="5" id="KW-0677">Repeat</keyword>
<evidence type="ECO:0000256" key="12">
    <source>
        <dbReference type="PROSITE-ProRule" id="PRU00460"/>
    </source>
</evidence>
<sequence length="1567" mass="174009">MAEEGPVLSIQPLSCLVDEKTEVEVKLLPADYKITLHALIHSEDGVDWEAFGRYTSDSSGTVKVSRDKSLGGTFEGVEAMGLLWSMRPVPESKPGRRFQKNDVQTPIKVVISVYEGHLAKGFKHRTPLTTATAERWYLAPEVQRVEVTKGEIKGTLFIPPGSGPFPAVLDLWGGQGGRVEYCSALLASHGYVSLALEYVGLQNSAGQLQHMDNTYFEPKCVVCVSGSHIIPLNGSLADIYAALQENIDKIRYDEKMRIIWRDLLLPVPDDPSMKVKMGEIKCPILLIAGEDDQNWPAPEAAADIKKMMEEAGNSHLLTVLSYPGTGHLIEPPYRPHVRFSDFKLLEAKTKVIAAPVRLQDECVGNSCYPNLGDLMVGRAAQLTASSTCGLHRPQNYCILGHLENERKCFICDSRSPYNLHHNSNSHRIENIITTFQPERKMSWWQSENGVHEVSIQLDLESMFQFSHLILTFKSFRPAAMLVERSKDFGKTWKVFRYFAEDCANSFPGISEGPADSLDDLICDSRYSGTEPSTDGEVVLKALDPSFDIHDPYDPTVQELITLTNLRVNLTRLITLGDTLLTRRRRNPQDKYYYALYEMVVRGSCFCNGHASQCIPVDGTRGDTFSEPGMVHGRCVCQHNTAGYNCERCQDFYHDAPWRPAGKTDSDVCRRCNCHGHSEKCHFDLARYLATGGVSGGVCDDCRNNRVGSQCELCGPYYYQDPQRSVDDPNACIPCECNPDGSVDRGLCDPVSGQCVCKQNVEGERCDRCKFGFYGFSWDDPNGCQCYWGLGNTVYGCLPCDCDIGGALRTKCSSVDGQCECRPNMVGHKCSEPAPGYFLAPLDFYIYEAEHAAPLVEISPFIQAPPLVYPLEQIPVRPTKLPLCPFVSKPSPVPYKQTEPPVVKPSPTPYNPHVTLPICEHYYRQRGYDFKISNGRVVVVKREKRRTRRRRQGQRTIPFEPGSPLQIILRQHAPNQPITWTGPGFVRVQDGAGLRFNVSNIPATLDYYVVVRYEPESTDDWTAIVNVVSFGSRDRHCPYDPSDKMFTLPGSGRTATLDLPVCLSDGNKYHLDVTFRKNPSADPQTSSYILIDSLGLIPKVDTLSNFCSQSYLAQLQQYSCIELGAQAGQHILPEVCEKLIGSLHCDSCAPGYYGDLRLPDSRCEECCCNNNIDPRDGEACDAVTGECLRCLHNTEGPRCQSCKRGYYGNAFAQDCKECSCDRRGTDDTKCPAGSPCFCDQETGQCPCRTGVKGTLCNECEDGYWNLDGESGCQLCNCDPEHALNYICDKITGQCLCQPEYGGRKCDECGPNHFGNPDIQCMSCDCNLEGTIYPACDPYTGECLCKPGVTGLFCDDCAPGHETNFPACEPCHDCYHLWQKIVSDVRLAIERTETMMPCPEDDRPISELQHLKTLLEKLQSLANLTAKDELEKLKELLAHILNKIKKLYDEFTDSEKKVEAAKKVQEASRKTRENATLELAKCRIGEMDKLERKVKALSVANLNEKVCGAPGDAECEKAKCGGASCGKCGGPACTGSLPISLEAFKLADMTEKNITDLRNKLKEADAKAC</sequence>
<dbReference type="Proteomes" id="UP000290572">
    <property type="component" value="Unassembled WGS sequence"/>
</dbReference>
<dbReference type="Pfam" id="PF04775">
    <property type="entry name" value="Bile_Hydr_Trans"/>
    <property type="match status" value="1"/>
</dbReference>
<evidence type="ECO:0000256" key="2">
    <source>
        <dbReference type="ARBA" id="ARBA00022525"/>
    </source>
</evidence>
<dbReference type="InterPro" id="IPR042490">
    <property type="entry name" value="Thio_Ohase/BAAT_N"/>
</dbReference>
<organism evidence="17 19">
    <name type="scientific">Labeo rohita</name>
    <name type="common">Indian major carp</name>
    <name type="synonym">Cyprinus rohita</name>
    <dbReference type="NCBI Taxonomy" id="84645"/>
    <lineage>
        <taxon>Eukaryota</taxon>
        <taxon>Metazoa</taxon>
        <taxon>Chordata</taxon>
        <taxon>Craniata</taxon>
        <taxon>Vertebrata</taxon>
        <taxon>Euteleostomi</taxon>
        <taxon>Actinopterygii</taxon>
        <taxon>Neopterygii</taxon>
        <taxon>Teleostei</taxon>
        <taxon>Ostariophysi</taxon>
        <taxon>Cypriniformes</taxon>
        <taxon>Cyprinidae</taxon>
        <taxon>Labeoninae</taxon>
        <taxon>Labeonini</taxon>
        <taxon>Labeo</taxon>
    </lineage>
</organism>
<evidence type="ECO:0000256" key="10">
    <source>
        <dbReference type="ARBA" id="ARBA00023180"/>
    </source>
</evidence>
<dbReference type="SUPFAM" id="SSF53474">
    <property type="entry name" value="alpha/beta-Hydrolases"/>
    <property type="match status" value="1"/>
</dbReference>
<dbReference type="FunFam" id="2.170.300.10:FF:000001">
    <property type="entry name" value="Laminin subunit beta-1"/>
    <property type="match status" value="1"/>
</dbReference>
<feature type="disulfide bond" evidence="12">
    <location>
        <begin position="1189"/>
        <end position="1198"/>
    </location>
</feature>
<feature type="disulfide bond" evidence="12">
    <location>
        <begin position="1276"/>
        <end position="1293"/>
    </location>
</feature>
<keyword evidence="8 13" id="KW-0175">Coiled coil</keyword>
<feature type="disulfide bond" evidence="12">
    <location>
        <begin position="1343"/>
        <end position="1352"/>
    </location>
</feature>
<dbReference type="InterPro" id="IPR000742">
    <property type="entry name" value="EGF"/>
</dbReference>
<keyword evidence="10" id="KW-0325">Glycoprotein</keyword>
<dbReference type="FunFam" id="2.10.25.10:FF:000011">
    <property type="entry name" value="Cadherin EGF LAG seven-pass G-type receptor"/>
    <property type="match status" value="1"/>
</dbReference>
<dbReference type="FunFam" id="2.10.25.10:FF:000084">
    <property type="entry name" value="Laminin subunit alpha 3"/>
    <property type="match status" value="1"/>
</dbReference>
<keyword evidence="11 12" id="KW-0424">Laminin EGF-like domain</keyword>
<dbReference type="FunFam" id="2.10.25.10:FF:000135">
    <property type="entry name" value="Laminin subunit beta 4"/>
    <property type="match status" value="1"/>
</dbReference>
<evidence type="ECO:0007829" key="20">
    <source>
        <dbReference type="PeptideAtlas" id="A0A498N4F2"/>
    </source>
</evidence>
<dbReference type="Gene3D" id="2.10.25.10">
    <property type="entry name" value="Laminin"/>
    <property type="match status" value="6"/>
</dbReference>
<evidence type="ECO:0000259" key="16">
    <source>
        <dbReference type="PROSITE" id="PS51117"/>
    </source>
</evidence>
<dbReference type="InterPro" id="IPR029058">
    <property type="entry name" value="AB_hydrolase_fold"/>
</dbReference>
<dbReference type="InterPro" id="IPR013015">
    <property type="entry name" value="Laminin_IV_B"/>
</dbReference>
<feature type="disulfide bond" evidence="12">
    <location>
        <begin position="1246"/>
        <end position="1255"/>
    </location>
</feature>
<dbReference type="PROSITE" id="PS51116">
    <property type="entry name" value="LAMININ_IVB"/>
    <property type="match status" value="1"/>
</dbReference>
<evidence type="ECO:0000259" key="15">
    <source>
        <dbReference type="PROSITE" id="PS51116"/>
    </source>
</evidence>
<evidence type="ECO:0000256" key="11">
    <source>
        <dbReference type="ARBA" id="ARBA00023292"/>
    </source>
</evidence>
<comment type="caution">
    <text evidence="17">The sequence shown here is derived from an EMBL/GenBank/DDBJ whole genome shotgun (WGS) entry which is preliminary data.</text>
</comment>
<dbReference type="STRING" id="84645.A0A498N4F2"/>
<keyword evidence="4" id="KW-0732">Signal</keyword>
<dbReference type="SMART" id="SM00136">
    <property type="entry name" value="LamNT"/>
    <property type="match status" value="1"/>
</dbReference>
<dbReference type="InterPro" id="IPR006862">
    <property type="entry name" value="Thio_Ohase/aa_AcTrfase"/>
</dbReference>
<dbReference type="Gene3D" id="3.40.50.1820">
    <property type="entry name" value="alpha/beta hydrolase"/>
    <property type="match status" value="2"/>
</dbReference>
<evidence type="ECO:0000313" key="18">
    <source>
        <dbReference type="EMBL" id="RXN36994.1"/>
    </source>
</evidence>
<dbReference type="Pfam" id="PF00053">
    <property type="entry name" value="EGF_laminin"/>
    <property type="match status" value="7"/>
</dbReference>
<dbReference type="Pfam" id="PF21199">
    <property type="entry name" value="LAMININ_IV_B"/>
    <property type="match status" value="1"/>
</dbReference>
<dbReference type="InterPro" id="IPR014940">
    <property type="entry name" value="BAAT_C"/>
</dbReference>
<evidence type="ECO:0000256" key="3">
    <source>
        <dbReference type="ARBA" id="ARBA00022530"/>
    </source>
</evidence>
<dbReference type="SUPFAM" id="SSF57196">
    <property type="entry name" value="EGF/Laminin"/>
    <property type="match status" value="8"/>
</dbReference>
<accession>A0A498N4F2</accession>
<dbReference type="PANTHER" id="PTHR10574:SF279">
    <property type="entry name" value="LAMININ SUBUNIT BETA 4"/>
    <property type="match status" value="1"/>
</dbReference>
<feature type="disulfide bond" evidence="12">
    <location>
        <begin position="636"/>
        <end position="645"/>
    </location>
</feature>
<feature type="domain" description="Laminin EGF-like" evidence="14">
    <location>
        <begin position="671"/>
        <end position="733"/>
    </location>
</feature>
<dbReference type="InterPro" id="IPR008211">
    <property type="entry name" value="Laminin_N"/>
</dbReference>
<dbReference type="InterPro" id="IPR056558">
    <property type="entry name" value="LAMB1-4_helical"/>
</dbReference>
<keyword evidence="9 12" id="KW-1015">Disulfide bond</keyword>
<feature type="disulfide bond" evidence="12">
    <location>
        <begin position="701"/>
        <end position="710"/>
    </location>
</feature>
<evidence type="ECO:0000256" key="13">
    <source>
        <dbReference type="SAM" id="Coils"/>
    </source>
</evidence>
<dbReference type="FunFam" id="2.10.25.10:FF:000130">
    <property type="entry name" value="Laminin subunit beta 1"/>
    <property type="match status" value="1"/>
</dbReference>
<dbReference type="EMBL" id="QBIY01006591">
    <property type="protein sequence ID" value="RXN36994.1"/>
    <property type="molecule type" value="Genomic_DNA"/>
</dbReference>
<dbReference type="Pfam" id="PF00055">
    <property type="entry name" value="Laminin_N"/>
    <property type="match status" value="1"/>
</dbReference>
<reference evidence="17 19" key="1">
    <citation type="submission" date="2018-03" db="EMBL/GenBank/DDBJ databases">
        <title>Draft genome sequence of Rohu Carp (Labeo rohita).</title>
        <authorList>
            <person name="Das P."/>
            <person name="Kushwaha B."/>
            <person name="Joshi C.G."/>
            <person name="Kumar D."/>
            <person name="Nagpure N.S."/>
            <person name="Sahoo L."/>
            <person name="Das S.P."/>
            <person name="Bit A."/>
            <person name="Patnaik S."/>
            <person name="Meher P.K."/>
            <person name="Jayasankar P."/>
            <person name="Koringa P.G."/>
            <person name="Patel N.V."/>
            <person name="Hinsu A.T."/>
            <person name="Kumar R."/>
            <person name="Pandey M."/>
            <person name="Agarwal S."/>
            <person name="Srivastava S."/>
            <person name="Singh M."/>
            <person name="Iquebal M.A."/>
            <person name="Jaiswal S."/>
            <person name="Angadi U.B."/>
            <person name="Kumar N."/>
            <person name="Raza M."/>
            <person name="Shah T.M."/>
            <person name="Rai A."/>
            <person name="Jena J.K."/>
        </authorList>
    </citation>
    <scope>NUCLEOTIDE SEQUENCE [LARGE SCALE GENOMIC DNA]</scope>
    <source>
        <strain evidence="17">DASCIFA01</strain>
        <tissue evidence="17">Testis</tissue>
    </source>
</reference>
<feature type="disulfide bond" evidence="12">
    <location>
        <begin position="1274"/>
        <end position="1286"/>
    </location>
</feature>
<feature type="domain" description="Laminin EGF-like" evidence="14">
    <location>
        <begin position="604"/>
        <end position="670"/>
    </location>
</feature>
<dbReference type="InterPro" id="IPR056863">
    <property type="entry name" value="LMN_ATRN_NET-like_EGF"/>
</dbReference>
<protein>
    <submittedName>
        <fullName evidence="17">Laminin subunit beta-4</fullName>
    </submittedName>
</protein>
<feature type="disulfide bond" evidence="12">
    <location>
        <begin position="1295"/>
        <end position="1304"/>
    </location>
</feature>
<evidence type="ECO:0000256" key="6">
    <source>
        <dbReference type="ARBA" id="ARBA00022869"/>
    </source>
</evidence>
<dbReference type="GO" id="GO:0009888">
    <property type="term" value="P:tissue development"/>
    <property type="evidence" value="ECO:0007669"/>
    <property type="project" value="TreeGrafter"/>
</dbReference>
<dbReference type="GO" id="GO:0007155">
    <property type="term" value="P:cell adhesion"/>
    <property type="evidence" value="ECO:0007669"/>
    <property type="project" value="UniProtKB-KW"/>
</dbReference>
<keyword evidence="3" id="KW-0272">Extracellular matrix</keyword>
<comment type="caution">
    <text evidence="12">Lacks conserved residue(s) required for the propagation of feature annotation.</text>
</comment>
<feature type="domain" description="Laminin N-terminal" evidence="16">
    <location>
        <begin position="363"/>
        <end position="603"/>
    </location>
</feature>
<feature type="disulfide bond" evidence="12">
    <location>
        <begin position="1324"/>
        <end position="1341"/>
    </location>
</feature>
<dbReference type="Pfam" id="PF08840">
    <property type="entry name" value="BAAT_C"/>
    <property type="match status" value="1"/>
</dbReference>
<dbReference type="EMBL" id="QBIY01011977">
    <property type="protein sequence ID" value="RXN27661.1"/>
    <property type="molecule type" value="Genomic_DNA"/>
</dbReference>
<dbReference type="Pfam" id="PF23219">
    <property type="entry name" value="LAMB1"/>
    <property type="match status" value="1"/>
</dbReference>
<keyword evidence="2" id="KW-0964">Secreted</keyword>
<dbReference type="PROSITE" id="PS51117">
    <property type="entry name" value="LAMININ_NTER"/>
    <property type="match status" value="1"/>
</dbReference>
<dbReference type="Gene3D" id="2.60.40.2240">
    <property type="entry name" value="Acyl-CoA thioester hydrolase/BAAT N-terminal domain"/>
    <property type="match status" value="1"/>
</dbReference>
<dbReference type="FunFam" id="2.60.40.2240:FF:000002">
    <property type="entry name" value="Acyl-CoA thioesterase 18"/>
    <property type="match status" value="1"/>
</dbReference>
<feature type="domain" description="Laminin EGF-like" evidence="14">
    <location>
        <begin position="1322"/>
        <end position="1368"/>
    </location>
</feature>
<keyword evidence="19" id="KW-1185">Reference proteome</keyword>
<proteinExistence type="evidence at protein level"/>
<dbReference type="GO" id="GO:0009887">
    <property type="term" value="P:animal organ morphogenesis"/>
    <property type="evidence" value="ECO:0007669"/>
    <property type="project" value="TreeGrafter"/>
</dbReference>
<evidence type="ECO:0000313" key="17">
    <source>
        <dbReference type="EMBL" id="RXN27661.1"/>
    </source>
</evidence>
<feature type="domain" description="Laminin EGF-like" evidence="14">
    <location>
        <begin position="1165"/>
        <end position="1216"/>
    </location>
</feature>
<keyword evidence="20" id="KW-1267">Proteomics identification</keyword>
<gene>
    <name evidence="18" type="ORF">ROHU_014038</name>
    <name evidence="17" type="ORF">ROHU_019869</name>
</gene>
<dbReference type="GO" id="GO:0005604">
    <property type="term" value="C:basement membrane"/>
    <property type="evidence" value="ECO:0007669"/>
    <property type="project" value="UniProtKB-SubCell"/>
</dbReference>
<dbReference type="PROSITE" id="PS50027">
    <property type="entry name" value="EGF_LAM_2"/>
    <property type="match status" value="7"/>
</dbReference>
<evidence type="ECO:0000256" key="5">
    <source>
        <dbReference type="ARBA" id="ARBA00022737"/>
    </source>
</evidence>
<feature type="domain" description="Laminin EGF-like" evidence="14">
    <location>
        <begin position="734"/>
        <end position="785"/>
    </location>
</feature>
<evidence type="ECO:0000256" key="1">
    <source>
        <dbReference type="ARBA" id="ARBA00004302"/>
    </source>
</evidence>
<feature type="coiled-coil region" evidence="13">
    <location>
        <begin position="1421"/>
        <end position="1448"/>
    </location>
</feature>
<feature type="domain" description="Laminin IV type B" evidence="15">
    <location>
        <begin position="838"/>
        <end position="1147"/>
    </location>
</feature>
<dbReference type="SMART" id="SM00181">
    <property type="entry name" value="EGF"/>
    <property type="match status" value="7"/>
</dbReference>
<dbReference type="FunFam" id="2.10.25.10:FF:000145">
    <property type="entry name" value="Laminin subunit beta 1"/>
    <property type="match status" value="1"/>
</dbReference>
<dbReference type="CDD" id="cd00055">
    <property type="entry name" value="EGF_Lam"/>
    <property type="match status" value="8"/>
</dbReference>
<feature type="domain" description="Laminin EGF-like" evidence="14">
    <location>
        <begin position="1217"/>
        <end position="1273"/>
    </location>
</feature>
<dbReference type="Gene3D" id="2.170.300.10">
    <property type="entry name" value="Tie2 ligand-binding domain superfamily"/>
    <property type="match status" value="1"/>
</dbReference>
<evidence type="ECO:0000256" key="7">
    <source>
        <dbReference type="ARBA" id="ARBA00022889"/>
    </source>
</evidence>
<dbReference type="Gene3D" id="2.60.120.260">
    <property type="entry name" value="Galactose-binding domain-like"/>
    <property type="match status" value="1"/>
</dbReference>